<feature type="region of interest" description="Disordered" evidence="1">
    <location>
        <begin position="32"/>
        <end position="85"/>
    </location>
</feature>
<protein>
    <submittedName>
        <fullName evidence="3">Uncharacterized protein</fullName>
    </submittedName>
</protein>
<feature type="chain" id="PRO_5020895195" evidence="2">
    <location>
        <begin position="23"/>
        <end position="123"/>
    </location>
</feature>
<reference evidence="4" key="1">
    <citation type="journal article" date="2018" name="Nat. Microbiol.">
        <title>Leveraging single-cell genomics to expand the fungal tree of life.</title>
        <authorList>
            <person name="Ahrendt S.R."/>
            <person name="Quandt C.A."/>
            <person name="Ciobanu D."/>
            <person name="Clum A."/>
            <person name="Salamov A."/>
            <person name="Andreopoulos B."/>
            <person name="Cheng J.F."/>
            <person name="Woyke T."/>
            <person name="Pelin A."/>
            <person name="Henrissat B."/>
            <person name="Reynolds N.K."/>
            <person name="Benny G.L."/>
            <person name="Smith M.E."/>
            <person name="James T.Y."/>
            <person name="Grigoriev I.V."/>
        </authorList>
    </citation>
    <scope>NUCLEOTIDE SEQUENCE [LARGE SCALE GENOMIC DNA]</scope>
    <source>
        <strain evidence="4">RSA 468</strain>
    </source>
</reference>
<dbReference type="Proteomes" id="UP000268162">
    <property type="component" value="Unassembled WGS sequence"/>
</dbReference>
<evidence type="ECO:0000313" key="3">
    <source>
        <dbReference type="EMBL" id="RKP38365.1"/>
    </source>
</evidence>
<name>A0A4P9ZXE3_9FUNG</name>
<evidence type="ECO:0000256" key="1">
    <source>
        <dbReference type="SAM" id="MobiDB-lite"/>
    </source>
</evidence>
<feature type="signal peptide" evidence="2">
    <location>
        <begin position="1"/>
        <end position="22"/>
    </location>
</feature>
<feature type="compositionally biased region" description="Polar residues" evidence="1">
    <location>
        <begin position="66"/>
        <end position="79"/>
    </location>
</feature>
<feature type="compositionally biased region" description="Polar residues" evidence="1">
    <location>
        <begin position="32"/>
        <end position="44"/>
    </location>
</feature>
<feature type="compositionally biased region" description="Low complexity" evidence="1">
    <location>
        <begin position="50"/>
        <end position="65"/>
    </location>
</feature>
<proteinExistence type="predicted"/>
<sequence>MIGKSYAAIALATLAAAAVVNAQSTVTNIETSTVAGGGSQSTNGSDDSADTTSVTTETTSNSPTSQQASTDVSTKTVEPSDTAAVATETDVVASGAMGLINGNMAAQAAGAAVVAGLAFISYL</sequence>
<evidence type="ECO:0000313" key="4">
    <source>
        <dbReference type="Proteomes" id="UP000268162"/>
    </source>
</evidence>
<evidence type="ECO:0000256" key="2">
    <source>
        <dbReference type="SAM" id="SignalP"/>
    </source>
</evidence>
<keyword evidence="2" id="KW-0732">Signal</keyword>
<dbReference type="AlphaFoldDB" id="A0A4P9ZXE3"/>
<organism evidence="3 4">
    <name type="scientific">Dimargaris cristalligena</name>
    <dbReference type="NCBI Taxonomy" id="215637"/>
    <lineage>
        <taxon>Eukaryota</taxon>
        <taxon>Fungi</taxon>
        <taxon>Fungi incertae sedis</taxon>
        <taxon>Zoopagomycota</taxon>
        <taxon>Kickxellomycotina</taxon>
        <taxon>Dimargaritomycetes</taxon>
        <taxon>Dimargaritales</taxon>
        <taxon>Dimargaritaceae</taxon>
        <taxon>Dimargaris</taxon>
    </lineage>
</organism>
<accession>A0A4P9ZXE3</accession>
<dbReference type="EMBL" id="ML002376">
    <property type="protein sequence ID" value="RKP38365.1"/>
    <property type="molecule type" value="Genomic_DNA"/>
</dbReference>
<keyword evidence="4" id="KW-1185">Reference proteome</keyword>
<gene>
    <name evidence="3" type="ORF">BJ085DRAFT_36209</name>
</gene>